<dbReference type="Proteomes" id="UP000005667">
    <property type="component" value="Chromosome"/>
</dbReference>
<gene>
    <name evidence="1" type="ordered locus">AZOLI_0454</name>
</gene>
<evidence type="ECO:0000313" key="2">
    <source>
        <dbReference type="Proteomes" id="UP000005667"/>
    </source>
</evidence>
<dbReference type="HOGENOM" id="CLU_1222731_0_0_5"/>
<dbReference type="KEGG" id="ali:AZOLI_0454"/>
<dbReference type="EMBL" id="FQ311868">
    <property type="protein sequence ID" value="CBS85827.1"/>
    <property type="molecule type" value="Genomic_DNA"/>
</dbReference>
<sequence length="226" mass="25069">MGAMDNLLLADDELGQVSEDVVGGLIDLIQLLERKYTDLGSWQGETSAIVIEYLSGYVSHHSGVFRTEIPDEYGARQCSWFVESLKNEVKGKLAREQIGMALARKGRGDNVNLPPTYKEQIRDLVSRIKLIIDDAAIPPDRHDDIMAKLNAFAAEIEKNQTNLEKLGKLWLSLTRHAGEGAKNLEPAVRLIERVRKMIGGVQDEQEAAEAAAITQDIRKRLPPPSA</sequence>
<organism evidence="1 2">
    <name type="scientific">Azospirillum lipoferum (strain 4B)</name>
    <dbReference type="NCBI Taxonomy" id="862719"/>
    <lineage>
        <taxon>Bacteria</taxon>
        <taxon>Pseudomonadati</taxon>
        <taxon>Pseudomonadota</taxon>
        <taxon>Alphaproteobacteria</taxon>
        <taxon>Rhodospirillales</taxon>
        <taxon>Azospirillaceae</taxon>
        <taxon>Azospirillum</taxon>
    </lineage>
</organism>
<name>G7Z8P8_AZOL4</name>
<proteinExistence type="predicted"/>
<evidence type="ECO:0000313" key="1">
    <source>
        <dbReference type="EMBL" id="CBS85827.1"/>
    </source>
</evidence>
<reference evidence="2" key="1">
    <citation type="journal article" date="2011" name="PLoS Genet.">
        <title>Azospirillum genomes reveal transition of bacteria from aquatic to terrestrial environments.</title>
        <authorList>
            <person name="Wisniewski-Dye F."/>
            <person name="Borziak K."/>
            <person name="Khalsa-Moyers G."/>
            <person name="Alexandre G."/>
            <person name="Sukharnikov L.O."/>
            <person name="Wuichet K."/>
            <person name="Hurst G.B."/>
            <person name="McDonald W.H."/>
            <person name="Robertson J.S."/>
            <person name="Barbe V."/>
            <person name="Calteau A."/>
            <person name="Rouy Z."/>
            <person name="Mangenot S."/>
            <person name="Prigent-Combaret C."/>
            <person name="Normand P."/>
            <person name="Boyer M."/>
            <person name="Siguier P."/>
            <person name="Dessaux Y."/>
            <person name="Elmerich C."/>
            <person name="Condemine G."/>
            <person name="Krishnen G."/>
            <person name="Kennedy I."/>
            <person name="Paterson A.H."/>
            <person name="Gonzalez V."/>
            <person name="Mavingui P."/>
            <person name="Zhulin I.B."/>
        </authorList>
    </citation>
    <scope>NUCLEOTIDE SEQUENCE [LARGE SCALE GENOMIC DNA]</scope>
    <source>
        <strain evidence="2">4B</strain>
    </source>
</reference>
<accession>G7Z8P8</accession>
<dbReference type="STRING" id="862719.AZOLI_0454"/>
<protein>
    <submittedName>
        <fullName evidence="1">Uncharacterized protein</fullName>
    </submittedName>
</protein>
<keyword evidence="2" id="KW-1185">Reference proteome</keyword>
<dbReference type="AlphaFoldDB" id="G7Z8P8"/>